<dbReference type="GO" id="GO:0035597">
    <property type="term" value="F:tRNA-2-methylthio-N(6)-dimethylallyladenosine(37) synthase activity"/>
    <property type="evidence" value="ECO:0007669"/>
    <property type="project" value="UniProtKB-EC"/>
</dbReference>
<evidence type="ECO:0000259" key="17">
    <source>
        <dbReference type="PROSITE" id="PS51918"/>
    </source>
</evidence>
<dbReference type="Pfam" id="PF04055">
    <property type="entry name" value="Radical_SAM"/>
    <property type="match status" value="1"/>
</dbReference>
<dbReference type="InterPro" id="IPR038135">
    <property type="entry name" value="Methylthiotransferase_N_sf"/>
</dbReference>
<evidence type="ECO:0000256" key="3">
    <source>
        <dbReference type="ARBA" id="ARBA00022490"/>
    </source>
</evidence>
<evidence type="ECO:0000256" key="4">
    <source>
        <dbReference type="ARBA" id="ARBA00022679"/>
    </source>
</evidence>
<dbReference type="InterPro" id="IPR058240">
    <property type="entry name" value="rSAM_sf"/>
</dbReference>
<dbReference type="PROSITE" id="PS50926">
    <property type="entry name" value="TRAM"/>
    <property type="match status" value="1"/>
</dbReference>
<comment type="subcellular location">
    <subcellularLocation>
        <location evidence="14">Cytoplasm</location>
    </subcellularLocation>
</comment>
<comment type="catalytic activity">
    <reaction evidence="13">
        <text>N(6)-dimethylallyladenosine(37) in tRNA + (sulfur carrier)-SH + AH2 + 2 S-adenosyl-L-methionine = 2-methylsulfanyl-N(6)-dimethylallyladenosine(37) in tRNA + (sulfur carrier)-H + 5'-deoxyadenosine + L-methionine + A + S-adenosyl-L-homocysteine + 2 H(+)</text>
        <dbReference type="Rhea" id="RHEA:37067"/>
        <dbReference type="Rhea" id="RHEA-COMP:10375"/>
        <dbReference type="Rhea" id="RHEA-COMP:10376"/>
        <dbReference type="Rhea" id="RHEA-COMP:14737"/>
        <dbReference type="Rhea" id="RHEA-COMP:14739"/>
        <dbReference type="ChEBI" id="CHEBI:13193"/>
        <dbReference type="ChEBI" id="CHEBI:15378"/>
        <dbReference type="ChEBI" id="CHEBI:17319"/>
        <dbReference type="ChEBI" id="CHEBI:17499"/>
        <dbReference type="ChEBI" id="CHEBI:29917"/>
        <dbReference type="ChEBI" id="CHEBI:57844"/>
        <dbReference type="ChEBI" id="CHEBI:57856"/>
        <dbReference type="ChEBI" id="CHEBI:59789"/>
        <dbReference type="ChEBI" id="CHEBI:64428"/>
        <dbReference type="ChEBI" id="CHEBI:74415"/>
        <dbReference type="ChEBI" id="CHEBI:74417"/>
        <dbReference type="EC" id="2.8.4.3"/>
    </reaction>
    <physiologicalReaction direction="left-to-right" evidence="13">
        <dbReference type="Rhea" id="RHEA:37068"/>
    </physiologicalReaction>
</comment>
<keyword evidence="2 14" id="KW-0004">4Fe-4S</keyword>
<comment type="catalytic activity">
    <reaction evidence="11">
        <text>N(6)-dimethylallyladenosine(37) in tRNA + (sulfur carrier)-SH + AH2 + S-adenosyl-L-methionine = 2-thio-N(6)-dimethylallyladenosine(37) in tRNA + (sulfur carrier)-H + 5'-deoxyadenosine + L-methionine + A + H(+)</text>
        <dbReference type="Rhea" id="RHEA:36339"/>
        <dbReference type="Rhea" id="RHEA-COMP:10375"/>
        <dbReference type="Rhea" id="RHEA-COMP:10377"/>
        <dbReference type="Rhea" id="RHEA-COMP:14737"/>
        <dbReference type="Rhea" id="RHEA-COMP:14739"/>
        <dbReference type="ChEBI" id="CHEBI:13193"/>
        <dbReference type="ChEBI" id="CHEBI:15378"/>
        <dbReference type="ChEBI" id="CHEBI:17319"/>
        <dbReference type="ChEBI" id="CHEBI:17499"/>
        <dbReference type="ChEBI" id="CHEBI:29917"/>
        <dbReference type="ChEBI" id="CHEBI:57844"/>
        <dbReference type="ChEBI" id="CHEBI:59789"/>
        <dbReference type="ChEBI" id="CHEBI:64428"/>
        <dbReference type="ChEBI" id="CHEBI:74415"/>
        <dbReference type="ChEBI" id="CHEBI:74416"/>
    </reaction>
    <physiologicalReaction direction="left-to-right" evidence="11">
        <dbReference type="Rhea" id="RHEA:36340"/>
    </physiologicalReaction>
</comment>
<dbReference type="PROSITE" id="PS01278">
    <property type="entry name" value="MTTASE_RADICAL"/>
    <property type="match status" value="1"/>
</dbReference>
<dbReference type="GO" id="GO:0051539">
    <property type="term" value="F:4 iron, 4 sulfur cluster binding"/>
    <property type="evidence" value="ECO:0007669"/>
    <property type="project" value="UniProtKB-UniRule"/>
</dbReference>
<dbReference type="FunFam" id="3.80.30.20:FF:000001">
    <property type="entry name" value="tRNA-2-methylthio-N(6)-dimethylallyladenosine synthase 2"/>
    <property type="match status" value="1"/>
</dbReference>
<keyword evidence="8 14" id="KW-0408">Iron</keyword>
<keyword evidence="5 14" id="KW-0949">S-adenosyl-L-methionine</keyword>
<proteinExistence type="inferred from homology"/>
<feature type="domain" description="Radical SAM core" evidence="17">
    <location>
        <begin position="142"/>
        <end position="374"/>
    </location>
</feature>
<feature type="binding site" evidence="14">
    <location>
        <position position="156"/>
    </location>
    <ligand>
        <name>[4Fe-4S] cluster</name>
        <dbReference type="ChEBI" id="CHEBI:49883"/>
        <label>2</label>
        <note>4Fe-4S-S-AdoMet</note>
    </ligand>
</feature>
<dbReference type="EC" id="2.8.4.3" evidence="10 14"/>
<dbReference type="InterPro" id="IPR006463">
    <property type="entry name" value="MiaB_methiolase"/>
</dbReference>
<dbReference type="Proteomes" id="UP001163094">
    <property type="component" value="Chromosome"/>
</dbReference>
<dbReference type="SUPFAM" id="SSF102114">
    <property type="entry name" value="Radical SAM enzymes"/>
    <property type="match status" value="1"/>
</dbReference>
<dbReference type="FunFam" id="3.40.50.12160:FF:000001">
    <property type="entry name" value="tRNA-2-methylthio-N(6)-dimethylallyladenosine synthase"/>
    <property type="match status" value="1"/>
</dbReference>
<feature type="domain" description="MTTase N-terminal" evidence="16">
    <location>
        <begin position="2"/>
        <end position="119"/>
    </location>
</feature>
<keyword evidence="4 14" id="KW-0808">Transferase</keyword>
<dbReference type="PROSITE" id="PS51449">
    <property type="entry name" value="MTTASE_N"/>
    <property type="match status" value="1"/>
</dbReference>
<evidence type="ECO:0000313" key="19">
    <source>
        <dbReference type="Proteomes" id="UP001163094"/>
    </source>
</evidence>
<dbReference type="SFLD" id="SFLDS00029">
    <property type="entry name" value="Radical_SAM"/>
    <property type="match status" value="1"/>
</dbReference>
<dbReference type="SFLD" id="SFLDF00273">
    <property type="entry name" value="(dimethylallyl)adenosine_tRNA"/>
    <property type="match status" value="1"/>
</dbReference>
<evidence type="ECO:0000256" key="6">
    <source>
        <dbReference type="ARBA" id="ARBA00022694"/>
    </source>
</evidence>
<comment type="similarity">
    <text evidence="14">Belongs to the methylthiotransferase family. MiaB subfamily.</text>
</comment>
<keyword evidence="9 14" id="KW-0411">Iron-sulfur</keyword>
<comment type="cofactor">
    <cofactor evidence="14">
        <name>[4Fe-4S] cluster</name>
        <dbReference type="ChEBI" id="CHEBI:49883"/>
    </cofactor>
    <text evidence="14">Binds 2 [4Fe-4S] clusters. One cluster is coordinated with 3 cysteines and an exchangeable S-adenosyl-L-methionine.</text>
</comment>
<dbReference type="Pfam" id="PF01938">
    <property type="entry name" value="TRAM"/>
    <property type="match status" value="1"/>
</dbReference>
<feature type="domain" description="TRAM" evidence="15">
    <location>
        <begin position="377"/>
        <end position="439"/>
    </location>
</feature>
<evidence type="ECO:0000259" key="15">
    <source>
        <dbReference type="PROSITE" id="PS50926"/>
    </source>
</evidence>
<gene>
    <name evidence="14 18" type="primary">miaB</name>
    <name evidence="18" type="ORF">OW721_02245</name>
</gene>
<organism evidence="18 19">
    <name type="scientific">Buchnera aphidicola</name>
    <name type="common">Macrosiphum albifrons</name>
    <dbReference type="NCBI Taxonomy" id="2994844"/>
    <lineage>
        <taxon>Bacteria</taxon>
        <taxon>Pseudomonadati</taxon>
        <taxon>Pseudomonadota</taxon>
        <taxon>Gammaproteobacteria</taxon>
        <taxon>Enterobacterales</taxon>
        <taxon>Erwiniaceae</taxon>
        <taxon>Buchnera</taxon>
    </lineage>
</organism>
<dbReference type="AlphaFoldDB" id="A0AAJ5PSY5"/>
<dbReference type="CDD" id="cd01335">
    <property type="entry name" value="Radical_SAM"/>
    <property type="match status" value="1"/>
</dbReference>
<name>A0AAJ5PSY5_9GAMM</name>
<dbReference type="SFLD" id="SFLDG01061">
    <property type="entry name" value="methylthiotransferase"/>
    <property type="match status" value="1"/>
</dbReference>
<evidence type="ECO:0000256" key="8">
    <source>
        <dbReference type="ARBA" id="ARBA00023004"/>
    </source>
</evidence>
<keyword evidence="6 14" id="KW-0819">tRNA processing</keyword>
<evidence type="ECO:0000256" key="7">
    <source>
        <dbReference type="ARBA" id="ARBA00022723"/>
    </source>
</evidence>
<dbReference type="InterPro" id="IPR005839">
    <property type="entry name" value="Methylthiotransferase"/>
</dbReference>
<dbReference type="GO" id="GO:0005829">
    <property type="term" value="C:cytosol"/>
    <property type="evidence" value="ECO:0007669"/>
    <property type="project" value="TreeGrafter"/>
</dbReference>
<evidence type="ECO:0000256" key="12">
    <source>
        <dbReference type="ARBA" id="ARBA00052380"/>
    </source>
</evidence>
<evidence type="ECO:0000256" key="14">
    <source>
        <dbReference type="HAMAP-Rule" id="MF_01864"/>
    </source>
</evidence>
<keyword evidence="7 14" id="KW-0479">Metal-binding</keyword>
<evidence type="ECO:0000256" key="10">
    <source>
        <dbReference type="ARBA" id="ARBA00033765"/>
    </source>
</evidence>
<feature type="binding site" evidence="14">
    <location>
        <position position="11"/>
    </location>
    <ligand>
        <name>[4Fe-4S] cluster</name>
        <dbReference type="ChEBI" id="CHEBI:49883"/>
        <label>1</label>
    </ligand>
</feature>
<evidence type="ECO:0000259" key="16">
    <source>
        <dbReference type="PROSITE" id="PS51449"/>
    </source>
</evidence>
<keyword evidence="3 14" id="KW-0963">Cytoplasm</keyword>
<comment type="subunit">
    <text evidence="14">Monomer.</text>
</comment>
<dbReference type="HAMAP" id="MF_01864">
    <property type="entry name" value="tRNA_metthiotr_MiaB"/>
    <property type="match status" value="1"/>
</dbReference>
<comment type="catalytic activity">
    <reaction evidence="12">
        <text>2-thio-N(6)-dimethylallyladenosine(37) in tRNA + S-adenosyl-L-methionine = 2-methylsulfanyl-N(6)-dimethylallyladenosine(37) in tRNA + S-adenosyl-L-homocysteine + H(+)</text>
        <dbReference type="Rhea" id="RHEA:37063"/>
        <dbReference type="Rhea" id="RHEA-COMP:10376"/>
        <dbReference type="Rhea" id="RHEA-COMP:10377"/>
        <dbReference type="ChEBI" id="CHEBI:15378"/>
        <dbReference type="ChEBI" id="CHEBI:57856"/>
        <dbReference type="ChEBI" id="CHEBI:59789"/>
        <dbReference type="ChEBI" id="CHEBI:74416"/>
        <dbReference type="ChEBI" id="CHEBI:74417"/>
    </reaction>
    <physiologicalReaction direction="left-to-right" evidence="12">
        <dbReference type="Rhea" id="RHEA:37064"/>
    </physiologicalReaction>
</comment>
<dbReference type="PROSITE" id="PS51918">
    <property type="entry name" value="RADICAL_SAM"/>
    <property type="match status" value="1"/>
</dbReference>
<evidence type="ECO:0000256" key="13">
    <source>
        <dbReference type="ARBA" id="ARBA00052587"/>
    </source>
</evidence>
<dbReference type="NCBIfam" id="TIGR00089">
    <property type="entry name" value="MiaB/RimO family radical SAM methylthiotransferase"/>
    <property type="match status" value="1"/>
</dbReference>
<evidence type="ECO:0000256" key="11">
    <source>
        <dbReference type="ARBA" id="ARBA00050926"/>
    </source>
</evidence>
<dbReference type="SMART" id="SM00729">
    <property type="entry name" value="Elp3"/>
    <property type="match status" value="1"/>
</dbReference>
<dbReference type="InterPro" id="IPR013848">
    <property type="entry name" value="Methylthiotransferase_N"/>
</dbReference>
<evidence type="ECO:0000256" key="5">
    <source>
        <dbReference type="ARBA" id="ARBA00022691"/>
    </source>
</evidence>
<dbReference type="InterPro" id="IPR023404">
    <property type="entry name" value="rSAM_horseshoe"/>
</dbReference>
<dbReference type="GO" id="GO:0046872">
    <property type="term" value="F:metal ion binding"/>
    <property type="evidence" value="ECO:0007669"/>
    <property type="project" value="UniProtKB-KW"/>
</dbReference>
<reference evidence="18" key="1">
    <citation type="submission" date="2022-11" db="EMBL/GenBank/DDBJ databases">
        <title>The whole genome sequencing of pests is an important tool to study the evolution of the plant-insect interaction and insecticide resistance.</title>
        <authorList>
            <person name="Kananovich Y."/>
        </authorList>
    </citation>
    <scope>NUCLEOTIDE SEQUENCE</scope>
    <source>
        <strain evidence="18">BSU_Mac_2017</strain>
    </source>
</reference>
<dbReference type="EMBL" id="CP113409">
    <property type="protein sequence ID" value="WAI11629.1"/>
    <property type="molecule type" value="Genomic_DNA"/>
</dbReference>
<feature type="binding site" evidence="14">
    <location>
        <position position="163"/>
    </location>
    <ligand>
        <name>[4Fe-4S] cluster</name>
        <dbReference type="ChEBI" id="CHEBI:49883"/>
        <label>2</label>
        <note>4Fe-4S-S-AdoMet</note>
    </ligand>
</feature>
<feature type="binding site" evidence="14">
    <location>
        <position position="48"/>
    </location>
    <ligand>
        <name>[4Fe-4S] cluster</name>
        <dbReference type="ChEBI" id="CHEBI:49883"/>
        <label>1</label>
    </ligand>
</feature>
<evidence type="ECO:0000313" key="18">
    <source>
        <dbReference type="EMBL" id="WAI11629.1"/>
    </source>
</evidence>
<dbReference type="Gene3D" id="3.80.30.20">
    <property type="entry name" value="tm_1862 like domain"/>
    <property type="match status" value="1"/>
</dbReference>
<feature type="binding site" evidence="14">
    <location>
        <position position="160"/>
    </location>
    <ligand>
        <name>[4Fe-4S] cluster</name>
        <dbReference type="ChEBI" id="CHEBI:49883"/>
        <label>2</label>
        <note>4Fe-4S-S-AdoMet</note>
    </ligand>
</feature>
<dbReference type="PANTHER" id="PTHR43020:SF2">
    <property type="entry name" value="MITOCHONDRIAL TRNA METHYLTHIOTRANSFERASE CDK5RAP1"/>
    <property type="match status" value="1"/>
</dbReference>
<dbReference type="SFLD" id="SFLDG01082">
    <property type="entry name" value="B12-binding_domain_containing"/>
    <property type="match status" value="1"/>
</dbReference>
<dbReference type="InterPro" id="IPR007197">
    <property type="entry name" value="rSAM"/>
</dbReference>
<evidence type="ECO:0000256" key="9">
    <source>
        <dbReference type="ARBA" id="ARBA00023014"/>
    </source>
</evidence>
<dbReference type="InterPro" id="IPR002792">
    <property type="entry name" value="TRAM_dom"/>
</dbReference>
<dbReference type="NCBIfam" id="TIGR01574">
    <property type="entry name" value="miaB-methiolase"/>
    <property type="match status" value="1"/>
</dbReference>
<accession>A0AAJ5PSY5</accession>
<dbReference type="Gene3D" id="3.40.50.12160">
    <property type="entry name" value="Methylthiotransferase, N-terminal domain"/>
    <property type="match status" value="1"/>
</dbReference>
<dbReference type="PANTHER" id="PTHR43020">
    <property type="entry name" value="CDK5 REGULATORY SUBUNIT-ASSOCIATED PROTEIN 1"/>
    <property type="match status" value="1"/>
</dbReference>
<feature type="binding site" evidence="14">
    <location>
        <position position="82"/>
    </location>
    <ligand>
        <name>[4Fe-4S] cluster</name>
        <dbReference type="ChEBI" id="CHEBI:49883"/>
        <label>1</label>
    </ligand>
</feature>
<dbReference type="InterPro" id="IPR020612">
    <property type="entry name" value="Methylthiotransferase_CS"/>
</dbReference>
<dbReference type="InterPro" id="IPR006638">
    <property type="entry name" value="Elp3/MiaA/NifB-like_rSAM"/>
</dbReference>
<protein>
    <recommendedName>
        <fullName evidence="10 14">tRNA-2-methylthio-N(6)-dimethylallyladenosine synthase</fullName>
        <ecNumber evidence="10 14">2.8.4.3</ecNumber>
    </recommendedName>
    <alternativeName>
        <fullName evidence="14">(Dimethylallyl)adenosine tRNA methylthiotransferase MiaB</fullName>
    </alternativeName>
    <alternativeName>
        <fullName evidence="14">tRNA-i(6)A37 methylthiotransferase</fullName>
    </alternativeName>
</protein>
<evidence type="ECO:0000256" key="2">
    <source>
        <dbReference type="ARBA" id="ARBA00022485"/>
    </source>
</evidence>
<dbReference type="Pfam" id="PF00919">
    <property type="entry name" value="UPF0004"/>
    <property type="match status" value="1"/>
</dbReference>
<sequence>MKYIYIKTWGCQMNEYDSSMIANLLQKKNKYLLTESANNADILILNTCSIREKAQEKVFHQLGRWKKIKNNNPKVIIAVGGCVATQEGQEIFKRANYVDIIFGTQTLHKLPKMISEVEKKHKLSIDISFPKLEKFKYALEPKNTGYTANISIMEGCNKYCSFCVVPYTRGSEISRPCDEVLFEISILAKQGVREINLLGQNVNAYQGPTFNGKICYFSELIRLVAEIDGIDRIRFITSNPLEFTDDIIEVYQDTPKLVSFLHLPVQSGSNKILNLMKRSYTVEDYESIIKKLIIARPDIQISSDFIVGFPGESEIDFQKTMNFIKNINFDMSFSFIYSNRPGTPSSKMKDDLDIKEKKRRLYLLQDRINIQTLLWSRKMFGSIQSILVEGVSNKNVMNLYGRTENNRIVTFKGSSKMIGQFVDVKIKKVHTHSLKGELF</sequence>
<evidence type="ECO:0000256" key="1">
    <source>
        <dbReference type="ARBA" id="ARBA00003234"/>
    </source>
</evidence>
<comment type="function">
    <text evidence="1 14">Catalyzes the methylthiolation of N6-(dimethylallyl)adenosine (i(6)A), leading to the formation of 2-methylthio-N6-(dimethylallyl)adenosine (ms(2)i(6)A) at position 37 in tRNAs that read codons beginning with uridine.</text>
</comment>